<dbReference type="InParanoid" id="A0A7M7JG16"/>
<dbReference type="AlphaFoldDB" id="A0A7M7JG16"/>
<dbReference type="RefSeq" id="XP_022645837.1">
    <property type="nucleotide sequence ID" value="XM_022790102.1"/>
</dbReference>
<dbReference type="PROSITE" id="PS01180">
    <property type="entry name" value="CUB"/>
    <property type="match status" value="1"/>
</dbReference>
<dbReference type="EnsemblMetazoa" id="XM_022790101">
    <property type="protein sequence ID" value="XP_022645836"/>
    <property type="gene ID" value="LOC111243870"/>
</dbReference>
<dbReference type="GeneID" id="111243870"/>
<dbReference type="InterPro" id="IPR035914">
    <property type="entry name" value="Sperma_CUB_dom_sf"/>
</dbReference>
<dbReference type="InterPro" id="IPR043159">
    <property type="entry name" value="Lectin_gal-bd_sf"/>
</dbReference>
<dbReference type="CDD" id="cd00041">
    <property type="entry name" value="CUB"/>
    <property type="match status" value="1"/>
</dbReference>
<reference evidence="5" key="1">
    <citation type="submission" date="2021-01" db="UniProtKB">
        <authorList>
            <consortium name="EnsemblMetazoa"/>
        </authorList>
    </citation>
    <scope>IDENTIFICATION</scope>
</reference>
<evidence type="ECO:0000256" key="2">
    <source>
        <dbReference type="PROSITE-ProRule" id="PRU00059"/>
    </source>
</evidence>
<comment type="caution">
    <text evidence="2">Lacks conserved residue(s) required for the propagation of feature annotation.</text>
</comment>
<dbReference type="Proteomes" id="UP000594260">
    <property type="component" value="Unplaced"/>
</dbReference>
<dbReference type="PANTHER" id="PTHR24255:SF31">
    <property type="entry name" value="CUBILIN-LIKE PROTEIN"/>
    <property type="match status" value="1"/>
</dbReference>
<keyword evidence="3" id="KW-1133">Transmembrane helix</keyword>
<dbReference type="GO" id="GO:0004252">
    <property type="term" value="F:serine-type endopeptidase activity"/>
    <property type="evidence" value="ECO:0007669"/>
    <property type="project" value="TreeGrafter"/>
</dbReference>
<dbReference type="RefSeq" id="XP_022645836.1">
    <property type="nucleotide sequence ID" value="XM_022790101.1"/>
</dbReference>
<dbReference type="PROSITE" id="PS51257">
    <property type="entry name" value="PROKAR_LIPOPROTEIN"/>
    <property type="match status" value="1"/>
</dbReference>
<evidence type="ECO:0000313" key="6">
    <source>
        <dbReference type="Proteomes" id="UP000594260"/>
    </source>
</evidence>
<dbReference type="EnsemblMetazoa" id="XM_022790102">
    <property type="protein sequence ID" value="XP_022645837"/>
    <property type="gene ID" value="LOC111243870"/>
</dbReference>
<keyword evidence="1" id="KW-1015">Disulfide bond</keyword>
<dbReference type="Gene3D" id="2.60.120.740">
    <property type="match status" value="1"/>
</dbReference>
<evidence type="ECO:0000259" key="4">
    <source>
        <dbReference type="PROSITE" id="PS01180"/>
    </source>
</evidence>
<evidence type="ECO:0000256" key="1">
    <source>
        <dbReference type="ARBA" id="ARBA00023157"/>
    </source>
</evidence>
<accession>A0A7M7JG16</accession>
<keyword evidence="3" id="KW-0812">Transmembrane</keyword>
<name>A0A7M7JG16_VARDE</name>
<dbReference type="OrthoDB" id="6431754at2759"/>
<feature type="domain" description="CUB" evidence="4">
    <location>
        <begin position="214"/>
        <end position="360"/>
    </location>
</feature>
<dbReference type="Gene3D" id="2.60.120.290">
    <property type="entry name" value="Spermadhesin, CUB domain"/>
    <property type="match status" value="1"/>
</dbReference>
<dbReference type="KEGG" id="vde:111243870"/>
<dbReference type="SMART" id="SM00042">
    <property type="entry name" value="CUB"/>
    <property type="match status" value="1"/>
</dbReference>
<dbReference type="PANTHER" id="PTHR24255">
    <property type="entry name" value="COMPLEMENT COMPONENT 1, S SUBCOMPONENT-RELATED"/>
    <property type="match status" value="1"/>
</dbReference>
<proteinExistence type="predicted"/>
<sequence>MQIIRPRPAVGPATVAAAAVSCNAVSSTGSLAHSMCCSGALGFQLLLLWIVFSGGSLLILPPTGGWTARAAPPRVRADAEQPGEETFPPLQSVSTCSRYDDVRLHCDTPQRVVVHEARFTSQLPLHELEQRCNHTDPGTYVKVLNGRHGHNCSEDIRSSVNQRCSGQHACLFSWTRDHVKDPEARARCKGEGIIHVAYRCVDFASNPLQITSVCSRRLGAEQSYGYLMSPGFPQFYVAPHHSQKCNWTIQGRLGQTVTVNVLDVRLRPTLKRGFSGVTSTHMNTAQSLNNAVSGTNPSEECGDLLRLTSADHGGSLLADICVERQRYFLNTFSSANAVSVQFISSGFAPHRGFILEYKISGCPTLPAPRDGFLESRNTTAATYRCRRDFFFADTITRHKTLLCLNGTRWTNGPLGECLSTYQLAYNGHLLLGSGYPIGGKVRDSPIDTSVSNVIDDASSSSEDLPLAITAQQANRAGLGFTRRPITWSSSLSSLSRTMSEYADVIIPSIIVCLLLLGNAIIVFYIYRLKRQNKQRVCARSPIELPLEDRDEQKVAPLATI</sequence>
<dbReference type="InterPro" id="IPR000859">
    <property type="entry name" value="CUB_dom"/>
</dbReference>
<keyword evidence="3" id="KW-0472">Membrane</keyword>
<organism evidence="5 6">
    <name type="scientific">Varroa destructor</name>
    <name type="common">Honeybee mite</name>
    <dbReference type="NCBI Taxonomy" id="109461"/>
    <lineage>
        <taxon>Eukaryota</taxon>
        <taxon>Metazoa</taxon>
        <taxon>Ecdysozoa</taxon>
        <taxon>Arthropoda</taxon>
        <taxon>Chelicerata</taxon>
        <taxon>Arachnida</taxon>
        <taxon>Acari</taxon>
        <taxon>Parasitiformes</taxon>
        <taxon>Mesostigmata</taxon>
        <taxon>Gamasina</taxon>
        <taxon>Dermanyssoidea</taxon>
        <taxon>Varroidae</taxon>
        <taxon>Varroa</taxon>
    </lineage>
</organism>
<protein>
    <recommendedName>
        <fullName evidence="4">CUB domain-containing protein</fullName>
    </recommendedName>
</protein>
<keyword evidence="6" id="KW-1185">Reference proteome</keyword>
<dbReference type="SUPFAM" id="SSF49854">
    <property type="entry name" value="Spermadhesin, CUB domain"/>
    <property type="match status" value="1"/>
</dbReference>
<dbReference type="GO" id="GO:0005615">
    <property type="term" value="C:extracellular space"/>
    <property type="evidence" value="ECO:0007669"/>
    <property type="project" value="TreeGrafter"/>
</dbReference>
<feature type="transmembrane region" description="Helical" evidence="3">
    <location>
        <begin position="504"/>
        <end position="526"/>
    </location>
</feature>
<evidence type="ECO:0000313" key="5">
    <source>
        <dbReference type="EnsemblMetazoa" id="XP_022645836"/>
    </source>
</evidence>
<evidence type="ECO:0000256" key="3">
    <source>
        <dbReference type="SAM" id="Phobius"/>
    </source>
</evidence>